<geneLocation type="plasmid" evidence="1 2">
    <name>unnamed2</name>
</geneLocation>
<organism evidence="1 2">
    <name type="scientific">Lactobacillus johnsonii</name>
    <dbReference type="NCBI Taxonomy" id="33959"/>
    <lineage>
        <taxon>Bacteria</taxon>
        <taxon>Bacillati</taxon>
        <taxon>Bacillota</taxon>
        <taxon>Bacilli</taxon>
        <taxon>Lactobacillales</taxon>
        <taxon>Lactobacillaceae</taxon>
        <taxon>Lactobacillus</taxon>
    </lineage>
</organism>
<evidence type="ECO:0008006" key="3">
    <source>
        <dbReference type="Google" id="ProtNLM"/>
    </source>
</evidence>
<dbReference type="EMBL" id="CP040856">
    <property type="protein sequence ID" value="QIA88678.1"/>
    <property type="molecule type" value="Genomic_DNA"/>
</dbReference>
<name>A0A9X7TBC8_LACJH</name>
<evidence type="ECO:0000313" key="1">
    <source>
        <dbReference type="EMBL" id="QIA88678.1"/>
    </source>
</evidence>
<dbReference type="RefSeq" id="WP_163589035.1">
    <property type="nucleotide sequence ID" value="NZ_CP040856.1"/>
</dbReference>
<accession>A0A9X7TBC8</accession>
<sequence length="174" mass="20224">MSKSKKINPNKLLHLVEEIEHEYASVLQAPEDDKNLKELRAIGKIFHNLQPSLNDRDEEIIELFEAGYDPITVGQKVGISKTHIYRLMKKYEISTKPSFAYMVTSKNGKSLMFSNNLKSIFEYFNLAHNMTSRQGIEILKKNGLIVKSGKTKHIWSDLPNHVLYFYKGKWYMKT</sequence>
<dbReference type="Proteomes" id="UP000464749">
    <property type="component" value="Plasmid unnamed2"/>
</dbReference>
<dbReference type="Gene3D" id="1.10.10.60">
    <property type="entry name" value="Homeodomain-like"/>
    <property type="match status" value="1"/>
</dbReference>
<reference evidence="1 2" key="1">
    <citation type="submission" date="2019-06" db="EMBL/GenBank/DDBJ databases">
        <title>Whole genome sequencing of Lactobacillus johnsonii strain G2A.</title>
        <authorList>
            <person name="Conlan S."/>
            <person name="Thomas P.J."/>
            <person name="Mullikin J."/>
            <person name="Singer J."/>
            <person name="Weaver C."/>
            <person name="Segre J.A."/>
        </authorList>
    </citation>
    <scope>NUCLEOTIDE SEQUENCE [LARGE SCALE GENOMIC DNA]</scope>
    <source>
        <strain evidence="1 2">G2A</strain>
        <plasmid evidence="1 2">unnamed2</plasmid>
    </source>
</reference>
<proteinExistence type="predicted"/>
<evidence type="ECO:0000313" key="2">
    <source>
        <dbReference type="Proteomes" id="UP000464749"/>
    </source>
</evidence>
<protein>
    <recommendedName>
        <fullName evidence="3">Helix-turn-helix domain-containing protein</fullName>
    </recommendedName>
</protein>
<dbReference type="AlphaFoldDB" id="A0A9X7TBC8"/>
<gene>
    <name evidence="1" type="ORF">FEE39_10575</name>
</gene>
<keyword evidence="1" id="KW-0614">Plasmid</keyword>